<evidence type="ECO:0000313" key="2">
    <source>
        <dbReference type="EMBL" id="CAK0859715.1"/>
    </source>
</evidence>
<proteinExistence type="predicted"/>
<dbReference type="InterPro" id="IPR009686">
    <property type="entry name" value="Senescence/spartin_C"/>
</dbReference>
<dbReference type="PANTHER" id="PTHR21068">
    <property type="entry name" value="SPARTIN"/>
    <property type="match status" value="1"/>
</dbReference>
<keyword evidence="3" id="KW-1185">Reference proteome</keyword>
<organism evidence="2 3">
    <name type="scientific">Prorocentrum cordatum</name>
    <dbReference type="NCBI Taxonomy" id="2364126"/>
    <lineage>
        <taxon>Eukaryota</taxon>
        <taxon>Sar</taxon>
        <taxon>Alveolata</taxon>
        <taxon>Dinophyceae</taxon>
        <taxon>Prorocentrales</taxon>
        <taxon>Prorocentraceae</taxon>
        <taxon>Prorocentrum</taxon>
    </lineage>
</organism>
<dbReference type="Pfam" id="PF06911">
    <property type="entry name" value="Senescence"/>
    <property type="match status" value="1"/>
</dbReference>
<evidence type="ECO:0000259" key="1">
    <source>
        <dbReference type="Pfam" id="PF06911"/>
    </source>
</evidence>
<comment type="caution">
    <text evidence="2">The sequence shown here is derived from an EMBL/GenBank/DDBJ whole genome shotgun (WGS) entry which is preliminary data.</text>
</comment>
<feature type="non-terminal residue" evidence="2">
    <location>
        <position position="358"/>
    </location>
</feature>
<dbReference type="EMBL" id="CAUYUJ010015928">
    <property type="protein sequence ID" value="CAK0859715.1"/>
    <property type="molecule type" value="Genomic_DNA"/>
</dbReference>
<feature type="domain" description="Senescence" evidence="1">
    <location>
        <begin position="185"/>
        <end position="347"/>
    </location>
</feature>
<sequence length="358" mass="35242">MATAAGAAAEELLEVPGCRAVLVGAGAPAPGRPRAAAAEEQGAPLVAQFAEGPLRVLRLLPQPGDGPDSPRRVIVLAILGDAAGERQAGFFYPLLPGTPAVCSTAEGTSCLTLPDPEDGADSFGVVFPAASGLEAVARLLEGAGCSVWWAAEGGSGGAAARSESAPSQAASATAGTVREVASGVACALEIGGSLLARGIRFAAEKSKAASIMQPSGEPLQVPEAARQGVRAARDISCGVVQVSAAAIEAVAGLAGAAAGELAKQAGGGQDGGPEKQWVADAKFVGGAALDGGISIFSALNNSGQPPNNAADVVVQQSLGSGADLVGHRYGEAAGATTREGFHVVGNLWEARGLTSKRA</sequence>
<gene>
    <name evidence="2" type="ORF">PCOR1329_LOCUS49005</name>
</gene>
<dbReference type="Proteomes" id="UP001189429">
    <property type="component" value="Unassembled WGS sequence"/>
</dbReference>
<evidence type="ECO:0000313" key="3">
    <source>
        <dbReference type="Proteomes" id="UP001189429"/>
    </source>
</evidence>
<dbReference type="PANTHER" id="PTHR21068:SF43">
    <property type="entry name" value="SPARTIN"/>
    <property type="match status" value="1"/>
</dbReference>
<name>A0ABN9UJ29_9DINO</name>
<reference evidence="2" key="1">
    <citation type="submission" date="2023-10" db="EMBL/GenBank/DDBJ databases">
        <authorList>
            <person name="Chen Y."/>
            <person name="Shah S."/>
            <person name="Dougan E. K."/>
            <person name="Thang M."/>
            <person name="Chan C."/>
        </authorList>
    </citation>
    <scope>NUCLEOTIDE SEQUENCE [LARGE SCALE GENOMIC DNA]</scope>
</reference>
<accession>A0ABN9UJ29</accession>
<dbReference type="InterPro" id="IPR045036">
    <property type="entry name" value="Spartin-like"/>
</dbReference>
<protein>
    <recommendedName>
        <fullName evidence="1">Senescence domain-containing protein</fullName>
    </recommendedName>
</protein>